<dbReference type="EC" id="2.2.1.1" evidence="2"/>
<dbReference type="PATRIC" id="fig|404937.3.peg.716"/>
<keyword evidence="3" id="KW-1185">Reference proteome</keyword>
<organism evidence="2 3">
    <name type="scientific">Anoxybacillus thermarum</name>
    <dbReference type="NCBI Taxonomy" id="404937"/>
    <lineage>
        <taxon>Bacteria</taxon>
        <taxon>Bacillati</taxon>
        <taxon>Bacillota</taxon>
        <taxon>Bacilli</taxon>
        <taxon>Bacillales</taxon>
        <taxon>Anoxybacillaceae</taxon>
        <taxon>Anoxybacillus</taxon>
    </lineage>
</organism>
<evidence type="ECO:0000313" key="2">
    <source>
        <dbReference type="EMBL" id="KIQ95150.1"/>
    </source>
</evidence>
<proteinExistence type="predicted"/>
<dbReference type="EMBL" id="JXTH01000009">
    <property type="protein sequence ID" value="KIQ95150.1"/>
    <property type="molecule type" value="Genomic_DNA"/>
</dbReference>
<dbReference type="Proteomes" id="UP000032102">
    <property type="component" value="Unassembled WGS sequence"/>
</dbReference>
<dbReference type="GO" id="GO:0004802">
    <property type="term" value="F:transketolase activity"/>
    <property type="evidence" value="ECO:0007669"/>
    <property type="project" value="UniProtKB-EC"/>
</dbReference>
<evidence type="ECO:0000259" key="1">
    <source>
        <dbReference type="Pfam" id="PF00456"/>
    </source>
</evidence>
<gene>
    <name evidence="2" type="ORF">LH47_00697</name>
</gene>
<dbReference type="CDD" id="cd02012">
    <property type="entry name" value="TPP_TK"/>
    <property type="match status" value="1"/>
</dbReference>
<dbReference type="PANTHER" id="PTHR47514">
    <property type="entry name" value="TRANSKETOLASE N-TERMINAL SECTION-RELATED"/>
    <property type="match status" value="1"/>
</dbReference>
<feature type="domain" description="Transketolase N-terminal" evidence="1">
    <location>
        <begin position="5"/>
        <end position="253"/>
    </location>
</feature>
<dbReference type="SUPFAM" id="SSF52518">
    <property type="entry name" value="Thiamin diphosphate-binding fold (THDP-binding)"/>
    <property type="match status" value="1"/>
</dbReference>
<evidence type="ECO:0000313" key="3">
    <source>
        <dbReference type="Proteomes" id="UP000032102"/>
    </source>
</evidence>
<dbReference type="PANTHER" id="PTHR47514:SF2">
    <property type="entry name" value="TRANSKETOLASE"/>
    <property type="match status" value="1"/>
</dbReference>
<name>A0A0D0S0L6_9BACL</name>
<accession>A0A0D0S0L6</accession>
<sequence>MEDVQITKNIRKSILDMMYTSRSSHIGSCFSIVEILYTLYFRILKIRGTQFDLVVDDKFILSKAHGSVALYATLGERGFFDKKKLEEYYVDGGSLPGHLDMKSASGIECSGGSLGHGLSIGIGMAIANQKSNVYVLLGDGECNEGSVWEAVMLASHLQLANLTAIIDYNKLQGFGETNEVINQKNLHERWSAFGWNAIEVNGHNVDELEKELKRPSDKPKAIIAHTIKGKGVSFMENKLEWHYKSPNKDEYLLARSELEGAL</sequence>
<dbReference type="Gene3D" id="3.40.50.970">
    <property type="match status" value="1"/>
</dbReference>
<dbReference type="Pfam" id="PF00456">
    <property type="entry name" value="Transketolase_N"/>
    <property type="match status" value="1"/>
</dbReference>
<protein>
    <submittedName>
        <fullName evidence="2">Transketolase</fullName>
        <ecNumber evidence="2">2.2.1.1</ecNumber>
    </submittedName>
</protein>
<dbReference type="AlphaFoldDB" id="A0A0D0S0L6"/>
<dbReference type="InterPro" id="IPR029061">
    <property type="entry name" value="THDP-binding"/>
</dbReference>
<comment type="caution">
    <text evidence="2">The sequence shown here is derived from an EMBL/GenBank/DDBJ whole genome shotgun (WGS) entry which is preliminary data.</text>
</comment>
<keyword evidence="2" id="KW-0808">Transferase</keyword>
<dbReference type="InterPro" id="IPR005474">
    <property type="entry name" value="Transketolase_N"/>
</dbReference>
<reference evidence="2 3" key="1">
    <citation type="submission" date="2015-01" db="EMBL/GenBank/DDBJ databases">
        <title>Draft genome of Anoxybacillus thermarum strain AF/04.</title>
        <authorList>
            <person name="Poli A."/>
            <person name="Nicolaus B."/>
            <person name="Chan K.-G."/>
            <person name="Kahar U.M."/>
            <person name="Yaakob A.S."/>
            <person name="Chan C.S."/>
            <person name="Goh K.M."/>
        </authorList>
    </citation>
    <scope>NUCLEOTIDE SEQUENCE [LARGE SCALE GENOMIC DNA]</scope>
    <source>
        <strain evidence="2 3">AF/04</strain>
    </source>
</reference>